<reference evidence="2 3" key="1">
    <citation type="submission" date="2016-05" db="EMBL/GenBank/DDBJ databases">
        <title>Draft Genome Sequences of Stenotrophomonas maltophilia Strains Sm32COP, Sm41DVV, Sm46PAILV, SmF3, SmF22, SmSOFb1 and SmCVFa1, Isolated from Different Manures, in France.</title>
        <authorList>
            <person name="Nazaret S."/>
            <person name="Bodilis J."/>
        </authorList>
    </citation>
    <scope>NUCLEOTIDE SEQUENCE [LARGE SCALE GENOMIC DNA]</scope>
    <source>
        <strain evidence="2 3">Sm46PAILV</strain>
    </source>
</reference>
<dbReference type="Proteomes" id="UP000092256">
    <property type="component" value="Unassembled WGS sequence"/>
</dbReference>
<gene>
    <name evidence="2" type="ORF">A9K58_17315</name>
</gene>
<sequence>MTDQLLSNPAQASVPYSDGPIWNAFGLTYAAYLVVPRRTLQSMPKEWQERFVALMAEAYDHLPDSAFPEYSVLRKEHGRFITDPLRDYRHTGPIPPKGSSDGP</sequence>
<organism evidence="2 3">
    <name type="scientific">Stenotrophomonas maltophilia</name>
    <name type="common">Pseudomonas maltophilia</name>
    <name type="synonym">Xanthomonas maltophilia</name>
    <dbReference type="NCBI Taxonomy" id="40324"/>
    <lineage>
        <taxon>Bacteria</taxon>
        <taxon>Pseudomonadati</taxon>
        <taxon>Pseudomonadota</taxon>
        <taxon>Gammaproteobacteria</taxon>
        <taxon>Lysobacterales</taxon>
        <taxon>Lysobacteraceae</taxon>
        <taxon>Stenotrophomonas</taxon>
        <taxon>Stenotrophomonas maltophilia group</taxon>
    </lineage>
</organism>
<evidence type="ECO:0000256" key="1">
    <source>
        <dbReference type="SAM" id="MobiDB-lite"/>
    </source>
</evidence>
<name>A0A1A6XNT7_STEMA</name>
<evidence type="ECO:0000313" key="2">
    <source>
        <dbReference type="EMBL" id="OBU64350.1"/>
    </source>
</evidence>
<dbReference type="RefSeq" id="WP_065200517.1">
    <property type="nucleotide sequence ID" value="NZ_LYVJ01000015.1"/>
</dbReference>
<accession>A0A1A6XNT7</accession>
<feature type="region of interest" description="Disordered" evidence="1">
    <location>
        <begin position="84"/>
        <end position="103"/>
    </location>
</feature>
<proteinExistence type="predicted"/>
<protein>
    <submittedName>
        <fullName evidence="2">Uncharacterized protein</fullName>
    </submittedName>
</protein>
<evidence type="ECO:0000313" key="3">
    <source>
        <dbReference type="Proteomes" id="UP000092256"/>
    </source>
</evidence>
<comment type="caution">
    <text evidence="2">The sequence shown here is derived from an EMBL/GenBank/DDBJ whole genome shotgun (WGS) entry which is preliminary data.</text>
</comment>
<dbReference type="AlphaFoldDB" id="A0A1A6XNT7"/>
<dbReference type="EMBL" id="LYVJ01000015">
    <property type="protein sequence ID" value="OBU64350.1"/>
    <property type="molecule type" value="Genomic_DNA"/>
</dbReference>